<feature type="domain" description="DUF6017" evidence="1">
    <location>
        <begin position="133"/>
        <end position="244"/>
    </location>
</feature>
<reference evidence="2 3" key="1">
    <citation type="submission" date="2019-11" db="EMBL/GenBank/DDBJ databases">
        <title>Characterisation of Fundicoccus ignavus gen. nov. sp. nov., a novel genus of the family Aerococcaceae from bulk tank milk.</title>
        <authorList>
            <person name="Siebert A."/>
            <person name="Huptas C."/>
            <person name="Wenning M."/>
            <person name="Scherer S."/>
            <person name="Doll E.V."/>
        </authorList>
    </citation>
    <scope>NUCLEOTIDE SEQUENCE [LARGE SCALE GENOMIC DNA]</scope>
    <source>
        <strain evidence="2 3">DSM 109652</strain>
    </source>
</reference>
<accession>A0A844CBL9</accession>
<proteinExistence type="predicted"/>
<sequence length="249" mass="28944">MLYDNLHNSFLSPLRLEQCGVIERTTRNFLAANGTPLNNVMFLKLNVPRLLEMTFPEIYPVKDKNSSRVQYSNNFDITNKSEAPNQKERDTPLIKDRLLSNIGETYTKSTTEITPEIISEGSNSIKGESIHPSIKEVKEIIKQNISYDILMTDKRIDRNKLKDILSIMVDVFSQQSGTIKMNNTNYDIDLVKEIFLKTNQFHIEYVLECLEKTKIEVRNIRLYLITSIYNASMTMEFDYSHRVMVEQNT</sequence>
<dbReference type="AlphaFoldDB" id="A0A844CBL9"/>
<organism evidence="2 3">
    <name type="scientific">Fundicoccus ignavus</name>
    <dbReference type="NCBI Taxonomy" id="2664442"/>
    <lineage>
        <taxon>Bacteria</taxon>
        <taxon>Bacillati</taxon>
        <taxon>Bacillota</taxon>
        <taxon>Bacilli</taxon>
        <taxon>Lactobacillales</taxon>
        <taxon>Aerococcaceae</taxon>
        <taxon>Fundicoccus</taxon>
    </lineage>
</organism>
<dbReference type="Pfam" id="PF19481">
    <property type="entry name" value="DUF6017"/>
    <property type="match status" value="1"/>
</dbReference>
<dbReference type="Proteomes" id="UP000440066">
    <property type="component" value="Unassembled WGS sequence"/>
</dbReference>
<name>A0A844CBL9_9LACT</name>
<gene>
    <name evidence="2" type="ORF">GF867_13265</name>
</gene>
<dbReference type="InterPro" id="IPR046059">
    <property type="entry name" value="DUF6017"/>
</dbReference>
<dbReference type="EMBL" id="WJQT01000035">
    <property type="protein sequence ID" value="MRJ48516.1"/>
    <property type="molecule type" value="Genomic_DNA"/>
</dbReference>
<comment type="caution">
    <text evidence="2">The sequence shown here is derived from an EMBL/GenBank/DDBJ whole genome shotgun (WGS) entry which is preliminary data.</text>
</comment>
<evidence type="ECO:0000259" key="1">
    <source>
        <dbReference type="Pfam" id="PF19481"/>
    </source>
</evidence>
<evidence type="ECO:0000313" key="3">
    <source>
        <dbReference type="Proteomes" id="UP000440066"/>
    </source>
</evidence>
<evidence type="ECO:0000313" key="2">
    <source>
        <dbReference type="EMBL" id="MRJ48516.1"/>
    </source>
</evidence>
<protein>
    <recommendedName>
        <fullName evidence="1">DUF6017 domain-containing protein</fullName>
    </recommendedName>
</protein>